<evidence type="ECO:0000313" key="3">
    <source>
        <dbReference type="Proteomes" id="UP000249061"/>
    </source>
</evidence>
<dbReference type="Proteomes" id="UP000249061">
    <property type="component" value="Unassembled WGS sequence"/>
</dbReference>
<comment type="caution">
    <text evidence="2">The sequence shown here is derived from an EMBL/GenBank/DDBJ whole genome shotgun (WGS) entry which is preliminary data.</text>
</comment>
<evidence type="ECO:0000256" key="1">
    <source>
        <dbReference type="SAM" id="SignalP"/>
    </source>
</evidence>
<dbReference type="PROSITE" id="PS51257">
    <property type="entry name" value="PROKAR_LIPOPROTEIN"/>
    <property type="match status" value="1"/>
</dbReference>
<reference evidence="2 3" key="1">
    <citation type="submission" date="2017-08" db="EMBL/GenBank/DDBJ databases">
        <title>Infants hospitalized years apart are colonized by the same room-sourced microbial strains.</title>
        <authorList>
            <person name="Brooks B."/>
            <person name="Olm M.R."/>
            <person name="Firek B.A."/>
            <person name="Baker R."/>
            <person name="Thomas B.C."/>
            <person name="Morowitz M.J."/>
            <person name="Banfield J.F."/>
        </authorList>
    </citation>
    <scope>NUCLEOTIDE SEQUENCE [LARGE SCALE GENOMIC DNA]</scope>
    <source>
        <strain evidence="2">S2_003_000_R2_14</strain>
    </source>
</reference>
<dbReference type="Gene3D" id="2.60.120.380">
    <property type="match status" value="2"/>
</dbReference>
<gene>
    <name evidence="2" type="ORF">DI536_01295</name>
</gene>
<evidence type="ECO:0000313" key="2">
    <source>
        <dbReference type="EMBL" id="PZR18543.1"/>
    </source>
</evidence>
<sequence>MKRVALVVALALTACPPAKPEVDAGREPECSTRSECDAGLVCTAESFCAQCSTSGQCSLKETCNSETRLCQLRDGWGTQCAQNEDCQLGSWCKQGLCQPRSQVSLCPGCPQGERCNQVTSVCEEDLGCSTSDDCSAGEICNTGSRACQPRCTVDTQADICPAGTRCIEEKCSQCGSDADCGPGLSCDAAGNCSAGSRCYTDRDCSVPLVCLVQTGACLPKSPSCRSDDNCAANQRCDVPSGRCLARECQPDRYEPNNDETKAFGVSEGAYRDLTLCSADVDWFSIALARGDQLGVNVDADPFSENNFSTVVKDATGRTVSGGRFLVSYVAPAPATYFVVVSTIDPFQPYDVNFLKSRGTPCDDDALEPNDAVAQATMLNTSRQVDGRVCPQDQDWFRATVPGTATNVRVSLINYTAGAGLLRLCVFKSDGTTQLGCSADAVPSITAPASSLGGTSVVVRVVGDTERIANSYTLNVEFP</sequence>
<protein>
    <submittedName>
        <fullName evidence="2">Uncharacterized protein</fullName>
    </submittedName>
</protein>
<organism evidence="2 3">
    <name type="scientific">Archangium gephyra</name>
    <dbReference type="NCBI Taxonomy" id="48"/>
    <lineage>
        <taxon>Bacteria</taxon>
        <taxon>Pseudomonadati</taxon>
        <taxon>Myxococcota</taxon>
        <taxon>Myxococcia</taxon>
        <taxon>Myxococcales</taxon>
        <taxon>Cystobacterineae</taxon>
        <taxon>Archangiaceae</taxon>
        <taxon>Archangium</taxon>
    </lineage>
</organism>
<feature type="chain" id="PRO_5015850505" evidence="1">
    <location>
        <begin position="21"/>
        <end position="478"/>
    </location>
</feature>
<dbReference type="AlphaFoldDB" id="A0A2W5TZ97"/>
<accession>A0A2W5TZ97</accession>
<keyword evidence="1" id="KW-0732">Signal</keyword>
<name>A0A2W5TZ97_9BACT</name>
<proteinExistence type="predicted"/>
<dbReference type="EMBL" id="QFQP01000001">
    <property type="protein sequence ID" value="PZR18543.1"/>
    <property type="molecule type" value="Genomic_DNA"/>
</dbReference>
<feature type="signal peptide" evidence="1">
    <location>
        <begin position="1"/>
        <end position="20"/>
    </location>
</feature>